<feature type="signal peptide" evidence="1">
    <location>
        <begin position="1"/>
        <end position="23"/>
    </location>
</feature>
<feature type="chain" id="PRO_5046071300" evidence="1">
    <location>
        <begin position="24"/>
        <end position="220"/>
    </location>
</feature>
<name>A0ABS3YTK5_9BACT</name>
<keyword evidence="3" id="KW-1185">Reference proteome</keyword>
<gene>
    <name evidence="2" type="ORF">J7I42_13280</name>
</gene>
<accession>A0ABS3YTK5</accession>
<dbReference type="Proteomes" id="UP000677244">
    <property type="component" value="Unassembled WGS sequence"/>
</dbReference>
<proteinExistence type="predicted"/>
<evidence type="ECO:0000256" key="1">
    <source>
        <dbReference type="SAM" id="SignalP"/>
    </source>
</evidence>
<comment type="caution">
    <text evidence="2">The sequence shown here is derived from an EMBL/GenBank/DDBJ whole genome shotgun (WGS) entry which is preliminary data.</text>
</comment>
<organism evidence="2 3">
    <name type="scientific">Niastella soli</name>
    <dbReference type="NCBI Taxonomy" id="2821487"/>
    <lineage>
        <taxon>Bacteria</taxon>
        <taxon>Pseudomonadati</taxon>
        <taxon>Bacteroidota</taxon>
        <taxon>Chitinophagia</taxon>
        <taxon>Chitinophagales</taxon>
        <taxon>Chitinophagaceae</taxon>
        <taxon>Niastella</taxon>
    </lineage>
</organism>
<keyword evidence="1" id="KW-0732">Signal</keyword>
<reference evidence="2 3" key="1">
    <citation type="submission" date="2021-03" db="EMBL/GenBank/DDBJ databases">
        <title>Assistant Professor.</title>
        <authorList>
            <person name="Huq M.A."/>
        </authorList>
    </citation>
    <scope>NUCLEOTIDE SEQUENCE [LARGE SCALE GENOMIC DNA]</scope>
    <source>
        <strain evidence="2 3">MAH-29</strain>
    </source>
</reference>
<dbReference type="EMBL" id="JAGHKO010000002">
    <property type="protein sequence ID" value="MBO9201246.1"/>
    <property type="molecule type" value="Genomic_DNA"/>
</dbReference>
<protein>
    <submittedName>
        <fullName evidence="2">Uncharacterized protein</fullName>
    </submittedName>
</protein>
<dbReference type="RefSeq" id="WP_209139308.1">
    <property type="nucleotide sequence ID" value="NZ_JAGHKO010000002.1"/>
</dbReference>
<evidence type="ECO:0000313" key="3">
    <source>
        <dbReference type="Proteomes" id="UP000677244"/>
    </source>
</evidence>
<evidence type="ECO:0000313" key="2">
    <source>
        <dbReference type="EMBL" id="MBO9201246.1"/>
    </source>
</evidence>
<sequence length="220" mass="24446">MIQTTKCIITCALFICLSGIVHAQDQTAAPSTTDSSLPESDTAIATRNALKFAESLTKANFYAEWDTYMNLSMASAIKYYGGKDGFKEHVVTIHYHNEPKTEEKPEKLQLLNLLNKEDTWQCVIEKVRESWDESRGKVKTFTYLLGESTDNGLTWKFVDASHNSLVNVIYIMPSVFGTLEIPEGKIVYVDEVAAQEAIQAEQAAKAAAAKKKPAVKKSTK</sequence>